<dbReference type="Proteomes" id="UP001500466">
    <property type="component" value="Unassembled WGS sequence"/>
</dbReference>
<feature type="domain" description="Cupin type-2" evidence="1">
    <location>
        <begin position="39"/>
        <end position="101"/>
    </location>
</feature>
<dbReference type="Gene3D" id="2.60.120.10">
    <property type="entry name" value="Jelly Rolls"/>
    <property type="match status" value="1"/>
</dbReference>
<dbReference type="EMBL" id="BAABHS010000008">
    <property type="protein sequence ID" value="GAA4961835.1"/>
    <property type="molecule type" value="Genomic_DNA"/>
</dbReference>
<dbReference type="SUPFAM" id="SSF51182">
    <property type="entry name" value="RmlC-like cupins"/>
    <property type="match status" value="1"/>
</dbReference>
<accession>A0ABP9H604</accession>
<evidence type="ECO:0000259" key="1">
    <source>
        <dbReference type="Pfam" id="PF07883"/>
    </source>
</evidence>
<evidence type="ECO:0000313" key="3">
    <source>
        <dbReference type="Proteomes" id="UP001500466"/>
    </source>
</evidence>
<name>A0ABP9H604_9ACTN</name>
<sequence>MIAAMKVIESGTFAPAVDGSAEYVEHVRVPALSFGTYSIPAGQPDDQVPHAEDEVYAVVSGRGRFTSGGTTVEVGPGVSLFVPKGEEHRFHDVTEDLTVLVFFAPPYSGRG</sequence>
<proteinExistence type="predicted"/>
<organism evidence="2 3">
    <name type="scientific">Yinghuangia aomiensis</name>
    <dbReference type="NCBI Taxonomy" id="676205"/>
    <lineage>
        <taxon>Bacteria</taxon>
        <taxon>Bacillati</taxon>
        <taxon>Actinomycetota</taxon>
        <taxon>Actinomycetes</taxon>
        <taxon>Kitasatosporales</taxon>
        <taxon>Streptomycetaceae</taxon>
        <taxon>Yinghuangia</taxon>
    </lineage>
</organism>
<dbReference type="Pfam" id="PF07883">
    <property type="entry name" value="Cupin_2"/>
    <property type="match status" value="1"/>
</dbReference>
<comment type="caution">
    <text evidence="2">The sequence shown here is derived from an EMBL/GenBank/DDBJ whole genome shotgun (WGS) entry which is preliminary data.</text>
</comment>
<keyword evidence="3" id="KW-1185">Reference proteome</keyword>
<evidence type="ECO:0000313" key="2">
    <source>
        <dbReference type="EMBL" id="GAA4961835.1"/>
    </source>
</evidence>
<reference evidence="3" key="1">
    <citation type="journal article" date="2019" name="Int. J. Syst. Evol. Microbiol.">
        <title>The Global Catalogue of Microorganisms (GCM) 10K type strain sequencing project: providing services to taxonomists for standard genome sequencing and annotation.</title>
        <authorList>
            <consortium name="The Broad Institute Genomics Platform"/>
            <consortium name="The Broad Institute Genome Sequencing Center for Infectious Disease"/>
            <person name="Wu L."/>
            <person name="Ma J."/>
        </authorList>
    </citation>
    <scope>NUCLEOTIDE SEQUENCE [LARGE SCALE GENOMIC DNA]</scope>
    <source>
        <strain evidence="3">JCM 17986</strain>
    </source>
</reference>
<gene>
    <name evidence="2" type="ORF">GCM10023205_26740</name>
</gene>
<dbReference type="InterPro" id="IPR013096">
    <property type="entry name" value="Cupin_2"/>
</dbReference>
<protein>
    <submittedName>
        <fullName evidence="2">Cupin domain-containing protein</fullName>
    </submittedName>
</protein>
<dbReference type="InterPro" id="IPR014710">
    <property type="entry name" value="RmlC-like_jellyroll"/>
</dbReference>
<dbReference type="InterPro" id="IPR011051">
    <property type="entry name" value="RmlC_Cupin_sf"/>
</dbReference>